<dbReference type="GO" id="GO:0016757">
    <property type="term" value="F:glycosyltransferase activity"/>
    <property type="evidence" value="ECO:0007669"/>
    <property type="project" value="UniProtKB-KW"/>
</dbReference>
<dbReference type="Proteomes" id="UP000032512">
    <property type="component" value="Unassembled WGS sequence"/>
</dbReference>
<keyword evidence="3" id="KW-0808">Transferase</keyword>
<evidence type="ECO:0000313" key="5">
    <source>
        <dbReference type="EMBL" id="KIY21664.1"/>
    </source>
</evidence>
<organism evidence="5 6">
    <name type="scientific">Mesobacillus subterraneus</name>
    <dbReference type="NCBI Taxonomy" id="285983"/>
    <lineage>
        <taxon>Bacteria</taxon>
        <taxon>Bacillati</taxon>
        <taxon>Bacillota</taxon>
        <taxon>Bacilli</taxon>
        <taxon>Bacillales</taxon>
        <taxon>Bacillaceae</taxon>
        <taxon>Mesobacillus</taxon>
    </lineage>
</organism>
<comment type="caution">
    <text evidence="5">The sequence shown here is derived from an EMBL/GenBank/DDBJ whole genome shotgun (WGS) entry which is preliminary data.</text>
</comment>
<dbReference type="CDD" id="cd00761">
    <property type="entry name" value="Glyco_tranf_GTA_type"/>
    <property type="match status" value="1"/>
</dbReference>
<dbReference type="InterPro" id="IPR029044">
    <property type="entry name" value="Nucleotide-diphossugar_trans"/>
</dbReference>
<dbReference type="Pfam" id="PF00535">
    <property type="entry name" value="Glycos_transf_2"/>
    <property type="match status" value="1"/>
</dbReference>
<protein>
    <recommendedName>
        <fullName evidence="4">Glycosyltransferase 2-like domain-containing protein</fullName>
    </recommendedName>
</protein>
<dbReference type="PATRIC" id="fig|285983.3.peg.1277"/>
<feature type="domain" description="Glycosyltransferase 2-like" evidence="4">
    <location>
        <begin position="6"/>
        <end position="170"/>
    </location>
</feature>
<name>A0A0D6Z7A8_9BACI</name>
<reference evidence="5 6" key="1">
    <citation type="submission" date="2015-01" db="EMBL/GenBank/DDBJ databases">
        <title>Draft genome sequences of the supercritical CO2 tolerant bacteria Bacillus subterraneus MITOT1 and Bacillus cereus MIT0214.</title>
        <authorList>
            <person name="Peet K.C."/>
            <person name="Thompson J.R."/>
        </authorList>
    </citation>
    <scope>NUCLEOTIDE SEQUENCE [LARGE SCALE GENOMIC DNA]</scope>
    <source>
        <strain evidence="5 6">MITOT1</strain>
    </source>
</reference>
<dbReference type="OrthoDB" id="396512at2"/>
<keyword evidence="2" id="KW-0328">Glycosyltransferase</keyword>
<dbReference type="PANTHER" id="PTHR22916:SF51">
    <property type="entry name" value="GLYCOSYLTRANSFERASE EPSH-RELATED"/>
    <property type="match status" value="1"/>
</dbReference>
<evidence type="ECO:0000259" key="4">
    <source>
        <dbReference type="Pfam" id="PF00535"/>
    </source>
</evidence>
<accession>A0A0D6Z7A8</accession>
<sequence length="340" mass="39535">MDVKVSIIIPVYNAEKYIPECMESLLNQTLKECEFIFINDGSNDGSEQIIRQYLEKDSRIVLFNQENQGVSNARNKGLEAASGEYIGFVDADDFVKEDMYEILYKTAKQGGYDAVVSDFQSGMGNQFSRHRYPFAMDVPHNKDYINETVLPYLMEYEDMNTACNKVYNRKRITDYSIRFPDQMAIGEDGIFNLLFFSKASSFYYMNYSGYFYRTVFGSATRSLVCADDASKLMEIYRRKELDEIERIIGSEKMIELKSRKLVRSIFAYFYQMGAATENSLLQRIKNIQTVINNEFVRESIKYYSPSGRYEQTILKMLKVRFTMGILLAVVYSHKRNENKG</sequence>
<dbReference type="SUPFAM" id="SSF53448">
    <property type="entry name" value="Nucleotide-diphospho-sugar transferases"/>
    <property type="match status" value="1"/>
</dbReference>
<dbReference type="InterPro" id="IPR001173">
    <property type="entry name" value="Glyco_trans_2-like"/>
</dbReference>
<proteinExistence type="inferred from homology"/>
<dbReference type="EMBL" id="JXIQ01000098">
    <property type="protein sequence ID" value="KIY21664.1"/>
    <property type="molecule type" value="Genomic_DNA"/>
</dbReference>
<dbReference type="PANTHER" id="PTHR22916">
    <property type="entry name" value="GLYCOSYLTRANSFERASE"/>
    <property type="match status" value="1"/>
</dbReference>
<evidence type="ECO:0000256" key="3">
    <source>
        <dbReference type="ARBA" id="ARBA00022679"/>
    </source>
</evidence>
<dbReference type="Gene3D" id="3.90.550.10">
    <property type="entry name" value="Spore Coat Polysaccharide Biosynthesis Protein SpsA, Chain A"/>
    <property type="match status" value="1"/>
</dbReference>
<gene>
    <name evidence="5" type="ORF">UB32_12525</name>
</gene>
<evidence type="ECO:0000313" key="6">
    <source>
        <dbReference type="Proteomes" id="UP000032512"/>
    </source>
</evidence>
<evidence type="ECO:0000256" key="1">
    <source>
        <dbReference type="ARBA" id="ARBA00006739"/>
    </source>
</evidence>
<comment type="similarity">
    <text evidence="1">Belongs to the glycosyltransferase 2 family.</text>
</comment>
<keyword evidence="6" id="KW-1185">Reference proteome</keyword>
<dbReference type="RefSeq" id="WP_044394267.1">
    <property type="nucleotide sequence ID" value="NZ_JXIQ01000098.1"/>
</dbReference>
<dbReference type="AlphaFoldDB" id="A0A0D6Z7A8"/>
<evidence type="ECO:0000256" key="2">
    <source>
        <dbReference type="ARBA" id="ARBA00022676"/>
    </source>
</evidence>